<dbReference type="EMBL" id="QFRI01000002">
    <property type="protein sequence ID" value="PWH82874.1"/>
    <property type="molecule type" value="Genomic_DNA"/>
</dbReference>
<dbReference type="NCBIfam" id="TIGR04183">
    <property type="entry name" value="Por_Secre_tail"/>
    <property type="match status" value="1"/>
</dbReference>
<dbReference type="Pfam" id="PF00932">
    <property type="entry name" value="LTD"/>
    <property type="match status" value="1"/>
</dbReference>
<dbReference type="OrthoDB" id="9803752at2"/>
<dbReference type="InterPro" id="IPR014867">
    <property type="entry name" value="Spore_coat_CotH_CotH2/3/7"/>
</dbReference>
<organism evidence="3 4">
    <name type="scientific">Algibacter marinivivus</name>
    <dbReference type="NCBI Taxonomy" id="2100723"/>
    <lineage>
        <taxon>Bacteria</taxon>
        <taxon>Pseudomonadati</taxon>
        <taxon>Bacteroidota</taxon>
        <taxon>Flavobacteriia</taxon>
        <taxon>Flavobacteriales</taxon>
        <taxon>Flavobacteriaceae</taxon>
        <taxon>Algibacter</taxon>
    </lineage>
</organism>
<evidence type="ECO:0000313" key="4">
    <source>
        <dbReference type="Proteomes" id="UP000245375"/>
    </source>
</evidence>
<dbReference type="Proteomes" id="UP000245375">
    <property type="component" value="Unassembled WGS sequence"/>
</dbReference>
<dbReference type="InterPro" id="IPR036415">
    <property type="entry name" value="Lamin_tail_dom_sf"/>
</dbReference>
<keyword evidence="4" id="KW-1185">Reference proteome</keyword>
<protein>
    <submittedName>
        <fullName evidence="3">Secretion system protein Por</fullName>
    </submittedName>
</protein>
<proteinExistence type="predicted"/>
<evidence type="ECO:0000259" key="2">
    <source>
        <dbReference type="PROSITE" id="PS51841"/>
    </source>
</evidence>
<comment type="caution">
    <text evidence="3">The sequence shown here is derived from an EMBL/GenBank/DDBJ whole genome shotgun (WGS) entry which is preliminary data.</text>
</comment>
<dbReference type="Pfam" id="PF08757">
    <property type="entry name" value="CotH"/>
    <property type="match status" value="1"/>
</dbReference>
<gene>
    <name evidence="3" type="ORF">DIS18_08700</name>
</gene>
<accession>A0A2U2X550</accession>
<evidence type="ECO:0000313" key="3">
    <source>
        <dbReference type="EMBL" id="PWH82874.1"/>
    </source>
</evidence>
<name>A0A2U2X550_9FLAO</name>
<reference evidence="4" key="1">
    <citation type="submission" date="2018-05" db="EMBL/GenBank/DDBJ databases">
        <title>Algibacter marinivivus sp. nov., isolated from sample around a algae.</title>
        <authorList>
            <person name="Lu D."/>
        </authorList>
    </citation>
    <scope>NUCLEOTIDE SEQUENCE [LARGE SCALE GENOMIC DNA]</scope>
    <source>
        <strain evidence="4">ZY111</strain>
    </source>
</reference>
<evidence type="ECO:0000256" key="1">
    <source>
        <dbReference type="ARBA" id="ARBA00022729"/>
    </source>
</evidence>
<dbReference type="InterPro" id="IPR026444">
    <property type="entry name" value="Secre_tail"/>
</dbReference>
<feature type="domain" description="LTD" evidence="2">
    <location>
        <begin position="497"/>
        <end position="617"/>
    </location>
</feature>
<dbReference type="Pfam" id="PF18962">
    <property type="entry name" value="Por_Secre_tail"/>
    <property type="match status" value="1"/>
</dbReference>
<sequence>MEFLHVDIWTNNSAPNVYVISSGDEIAHPISSQPGSWKSVDIPITGITGDLTNAYQFKFDNGNGGKIYVDNLYFWKTPEVCIEDLNSDTFNNSNLPIVIIETFNGATIPDEPKVLGTMKIIERPNGARNFICDADNDEYLNYSGTIGIETRGSSSQALDKKPYGIDTLEDDGIEDDNVELLGMAKENDWILNSFAFDDSMMRDFISYEMAREMGQYAANLRYCEVVVNGDYKGLYALSEKIKRDGDRVDIAKLSDDENVFPEVTGGYLMQTDRPSEEDPEAWYNNGAGYIHEKPNSDDITSVQSAYIESVFRDLDNSANNSDITNGYPAVIDVPSFIDYMLMAEISSNADAYALSTYYHKDRGGKLRAGPIWDYNLTFGNDLFDFFDIYFDRSFTDVWQFEFSNIGANFWGDLFDNPAFNCYLSKRFDELTNTGQPLNYNYISDLIDNTAALISEAVVRENERWNTIDDFYGEIANMKSWIQERIIWMEYNLNNYTSCYTVQTPSLVITKIDYNPIETDTFPESDDLEFIEIQNTGSTIVNLTGIYFEKLGVSYQFPENATIAAGEVIHLAADATTFQAKYGKAPFGTFLRDLSNKSHNLVLVDAFGNVIDQVEYKDEAPWPESADGDGFYLELIDVNSDNALAINWKASSSVSLSTNYFDNGGFVLKIYPNPAEEKMMINSEKTIQNISIYNLVGQQIKTLLVNAKTKEINIKNLSEGTYILNLKLLSGENISRMFIKK</sequence>
<dbReference type="SUPFAM" id="SSF74853">
    <property type="entry name" value="Lamin A/C globular tail domain"/>
    <property type="match status" value="1"/>
</dbReference>
<keyword evidence="1" id="KW-0732">Signal</keyword>
<dbReference type="AlphaFoldDB" id="A0A2U2X550"/>
<dbReference type="PROSITE" id="PS51841">
    <property type="entry name" value="LTD"/>
    <property type="match status" value="1"/>
</dbReference>
<dbReference type="InterPro" id="IPR001322">
    <property type="entry name" value="Lamin_tail_dom"/>
</dbReference>
<reference evidence="3 4" key="2">
    <citation type="submission" date="2018-05" db="EMBL/GenBank/DDBJ databases">
        <title>Algibacter marinivivus sp. nov., isolated from sample around a algae.</title>
        <authorList>
            <person name="Zhong X."/>
        </authorList>
    </citation>
    <scope>NUCLEOTIDE SEQUENCE [LARGE SCALE GENOMIC DNA]</scope>
    <source>
        <strain evidence="3 4">ZY111</strain>
    </source>
</reference>